<feature type="region of interest" description="Disordered" evidence="1">
    <location>
        <begin position="1"/>
        <end position="140"/>
    </location>
</feature>
<evidence type="ECO:0000313" key="4">
    <source>
        <dbReference type="EMBL" id="GAA2326690.1"/>
    </source>
</evidence>
<organism evidence="4 5">
    <name type="scientific">Dactylosporangium salmoneum</name>
    <dbReference type="NCBI Taxonomy" id="53361"/>
    <lineage>
        <taxon>Bacteria</taxon>
        <taxon>Bacillati</taxon>
        <taxon>Actinomycetota</taxon>
        <taxon>Actinomycetes</taxon>
        <taxon>Micromonosporales</taxon>
        <taxon>Micromonosporaceae</taxon>
        <taxon>Dactylosporangium</taxon>
    </lineage>
</organism>
<keyword evidence="2" id="KW-0472">Membrane</keyword>
<dbReference type="InterPro" id="IPR005543">
    <property type="entry name" value="PASTA_dom"/>
</dbReference>
<feature type="compositionally biased region" description="Low complexity" evidence="1">
    <location>
        <begin position="41"/>
        <end position="52"/>
    </location>
</feature>
<feature type="transmembrane region" description="Helical" evidence="2">
    <location>
        <begin position="165"/>
        <end position="188"/>
    </location>
</feature>
<feature type="compositionally biased region" description="Low complexity" evidence="1">
    <location>
        <begin position="204"/>
        <end position="215"/>
    </location>
</feature>
<proteinExistence type="predicted"/>
<dbReference type="Gene3D" id="3.30.10.20">
    <property type="match status" value="1"/>
</dbReference>
<keyword evidence="2" id="KW-0812">Transmembrane</keyword>
<dbReference type="SMART" id="SM00740">
    <property type="entry name" value="PASTA"/>
    <property type="match status" value="1"/>
</dbReference>
<gene>
    <name evidence="4" type="ORF">GCM10010170_001670</name>
</gene>
<feature type="compositionally biased region" description="Low complexity" evidence="1">
    <location>
        <begin position="76"/>
        <end position="100"/>
    </location>
</feature>
<feature type="compositionally biased region" description="Pro residues" evidence="1">
    <location>
        <begin position="27"/>
        <end position="40"/>
    </location>
</feature>
<evidence type="ECO:0000313" key="5">
    <source>
        <dbReference type="Proteomes" id="UP001501444"/>
    </source>
</evidence>
<evidence type="ECO:0000256" key="1">
    <source>
        <dbReference type="SAM" id="MobiDB-lite"/>
    </source>
</evidence>
<accession>A0ABP5S8M5</accession>
<sequence length="333" mass="33148">MPPVAGPVSGQPAPGQVSPVGYVTPTSAPPVAPASGPPGVPVSGVPGVPVSGAPGGGRGTVYQTGAYPTVDPRTTPGPQAFQGQQAPQGFHGQQGPQEFQAPQGFQGAPGPAVRQGAPGPNRYVPPPPAPGYAAGAPVSPGPGSRVIPVYDEPPARPVRRERGNWLNALLVVVALVAVAGAGTTIYLVQKDDKPASTSHSPGPGAATSGDGEASAGTGGGPLGGDTTTTTEGTTDTTTHAPATTATRTETITMPDLSGLYIDYAKEKLRDAGFTGNIRTQNKTTNDPDDVNHVLAQDPKAQNKVAKNGTVTLTVGVAPKSPTASPPPSFAPTA</sequence>
<feature type="compositionally biased region" description="Low complexity" evidence="1">
    <location>
        <begin position="224"/>
        <end position="250"/>
    </location>
</feature>
<name>A0ABP5S8M5_9ACTN</name>
<feature type="domain" description="PASTA" evidence="3">
    <location>
        <begin position="247"/>
        <end position="316"/>
    </location>
</feature>
<protein>
    <recommendedName>
        <fullName evidence="3">PASTA domain-containing protein</fullName>
    </recommendedName>
</protein>
<keyword evidence="5" id="KW-1185">Reference proteome</keyword>
<evidence type="ECO:0000259" key="3">
    <source>
        <dbReference type="PROSITE" id="PS51178"/>
    </source>
</evidence>
<dbReference type="PROSITE" id="PS51178">
    <property type="entry name" value="PASTA"/>
    <property type="match status" value="1"/>
</dbReference>
<keyword evidence="2" id="KW-1133">Transmembrane helix</keyword>
<comment type="caution">
    <text evidence="4">The sequence shown here is derived from an EMBL/GenBank/DDBJ whole genome shotgun (WGS) entry which is preliminary data.</text>
</comment>
<dbReference type="Pfam" id="PF03793">
    <property type="entry name" value="PASTA"/>
    <property type="match status" value="1"/>
</dbReference>
<dbReference type="Proteomes" id="UP001501444">
    <property type="component" value="Unassembled WGS sequence"/>
</dbReference>
<evidence type="ECO:0000256" key="2">
    <source>
        <dbReference type="SAM" id="Phobius"/>
    </source>
</evidence>
<feature type="region of interest" description="Disordered" evidence="1">
    <location>
        <begin position="192"/>
        <end position="250"/>
    </location>
</feature>
<reference evidence="5" key="1">
    <citation type="journal article" date="2019" name="Int. J. Syst. Evol. Microbiol.">
        <title>The Global Catalogue of Microorganisms (GCM) 10K type strain sequencing project: providing services to taxonomists for standard genome sequencing and annotation.</title>
        <authorList>
            <consortium name="The Broad Institute Genomics Platform"/>
            <consortium name="The Broad Institute Genome Sequencing Center for Infectious Disease"/>
            <person name="Wu L."/>
            <person name="Ma J."/>
        </authorList>
    </citation>
    <scope>NUCLEOTIDE SEQUENCE [LARGE SCALE GENOMIC DNA]</scope>
    <source>
        <strain evidence="5">JCM 3272</strain>
    </source>
</reference>
<feature type="compositionally biased region" description="Low complexity" evidence="1">
    <location>
        <begin position="131"/>
        <end position="140"/>
    </location>
</feature>
<dbReference type="EMBL" id="BAAARV010000004">
    <property type="protein sequence ID" value="GAA2326690.1"/>
    <property type="molecule type" value="Genomic_DNA"/>
</dbReference>
<dbReference type="CDD" id="cd06577">
    <property type="entry name" value="PASTA_pknB"/>
    <property type="match status" value="1"/>
</dbReference>